<keyword evidence="2" id="KW-0732">Signal</keyword>
<dbReference type="InterPro" id="IPR042197">
    <property type="entry name" value="Apaf_helical"/>
</dbReference>
<dbReference type="Proteomes" id="UP001341840">
    <property type="component" value="Unassembled WGS sequence"/>
</dbReference>
<feature type="chain" id="PRO_5045214891" description="NB-ARC domain-containing protein" evidence="2">
    <location>
        <begin position="20"/>
        <end position="183"/>
    </location>
</feature>
<dbReference type="Pfam" id="PF00931">
    <property type="entry name" value="NB-ARC"/>
    <property type="match status" value="1"/>
</dbReference>
<reference evidence="4 5" key="1">
    <citation type="journal article" date="2023" name="Plants (Basel)">
        <title>Bridging the Gap: Combining Genomics and Transcriptomics Approaches to Understand Stylosanthes scabra, an Orphan Legume from the Brazilian Caatinga.</title>
        <authorList>
            <person name="Ferreira-Neto J.R.C."/>
            <person name="da Silva M.D."/>
            <person name="Binneck E."/>
            <person name="de Melo N.F."/>
            <person name="da Silva R.H."/>
            <person name="de Melo A.L.T.M."/>
            <person name="Pandolfi V."/>
            <person name="Bustamante F.O."/>
            <person name="Brasileiro-Vidal A.C."/>
            <person name="Benko-Iseppon A.M."/>
        </authorList>
    </citation>
    <scope>NUCLEOTIDE SEQUENCE [LARGE SCALE GENOMIC DNA]</scope>
    <source>
        <tissue evidence="4">Leaves</tissue>
    </source>
</reference>
<evidence type="ECO:0000313" key="4">
    <source>
        <dbReference type="EMBL" id="MED6131735.1"/>
    </source>
</evidence>
<dbReference type="PANTHER" id="PTHR36766:SF40">
    <property type="entry name" value="DISEASE RESISTANCE PROTEIN RGA3"/>
    <property type="match status" value="1"/>
</dbReference>
<dbReference type="EMBL" id="JASCZI010060446">
    <property type="protein sequence ID" value="MED6131735.1"/>
    <property type="molecule type" value="Genomic_DNA"/>
</dbReference>
<keyword evidence="5" id="KW-1185">Reference proteome</keyword>
<accession>A0ABU6S6T2</accession>
<protein>
    <recommendedName>
        <fullName evidence="3">NB-ARC domain-containing protein</fullName>
    </recommendedName>
</protein>
<evidence type="ECO:0000256" key="1">
    <source>
        <dbReference type="ARBA" id="ARBA00022821"/>
    </source>
</evidence>
<dbReference type="InterPro" id="IPR027417">
    <property type="entry name" value="P-loop_NTPase"/>
</dbReference>
<evidence type="ECO:0000256" key="2">
    <source>
        <dbReference type="SAM" id="SignalP"/>
    </source>
</evidence>
<dbReference type="InterPro" id="IPR002182">
    <property type="entry name" value="NB-ARC"/>
</dbReference>
<comment type="caution">
    <text evidence="4">The sequence shown here is derived from an EMBL/GenBank/DDBJ whole genome shotgun (WGS) entry which is preliminary data.</text>
</comment>
<proteinExistence type="predicted"/>
<name>A0ABU6S6T2_9FABA</name>
<feature type="signal peptide" evidence="2">
    <location>
        <begin position="1"/>
        <end position="19"/>
    </location>
</feature>
<keyword evidence="1" id="KW-0611">Plant defense</keyword>
<organism evidence="4 5">
    <name type="scientific">Stylosanthes scabra</name>
    <dbReference type="NCBI Taxonomy" id="79078"/>
    <lineage>
        <taxon>Eukaryota</taxon>
        <taxon>Viridiplantae</taxon>
        <taxon>Streptophyta</taxon>
        <taxon>Embryophyta</taxon>
        <taxon>Tracheophyta</taxon>
        <taxon>Spermatophyta</taxon>
        <taxon>Magnoliopsida</taxon>
        <taxon>eudicotyledons</taxon>
        <taxon>Gunneridae</taxon>
        <taxon>Pentapetalae</taxon>
        <taxon>rosids</taxon>
        <taxon>fabids</taxon>
        <taxon>Fabales</taxon>
        <taxon>Fabaceae</taxon>
        <taxon>Papilionoideae</taxon>
        <taxon>50 kb inversion clade</taxon>
        <taxon>dalbergioids sensu lato</taxon>
        <taxon>Dalbergieae</taxon>
        <taxon>Pterocarpus clade</taxon>
        <taxon>Stylosanthes</taxon>
    </lineage>
</organism>
<dbReference type="Gene3D" id="1.10.8.430">
    <property type="entry name" value="Helical domain of apoptotic protease-activating factors"/>
    <property type="match status" value="1"/>
</dbReference>
<gene>
    <name evidence="4" type="ORF">PIB30_012438</name>
</gene>
<sequence length="183" mass="20661">MRWPGRTSWLFWMMCGAVIERVGKLSYMHPFECGSEGGKILVTTRLDKVASVVKTKHNQVHNLSLLDEEQCWSVFANRAWGPVESGDHSAFEEIGRKIVEKCKGLSLAAQTVGGSFFQHSNSKEDSFVIHDLMHDLATFYGGKFFSRTFELKSAAKYDDKTLHLSYLLHEDNAISKISKDVVV</sequence>
<dbReference type="PANTHER" id="PTHR36766">
    <property type="entry name" value="PLANT BROAD-SPECTRUM MILDEW RESISTANCE PROTEIN RPW8"/>
    <property type="match status" value="1"/>
</dbReference>
<dbReference type="SUPFAM" id="SSF52540">
    <property type="entry name" value="P-loop containing nucleoside triphosphate hydrolases"/>
    <property type="match status" value="1"/>
</dbReference>
<evidence type="ECO:0000259" key="3">
    <source>
        <dbReference type="Pfam" id="PF00931"/>
    </source>
</evidence>
<feature type="domain" description="NB-ARC" evidence="3">
    <location>
        <begin position="30"/>
        <end position="80"/>
    </location>
</feature>
<evidence type="ECO:0000313" key="5">
    <source>
        <dbReference type="Proteomes" id="UP001341840"/>
    </source>
</evidence>